<gene>
    <name evidence="2" type="ORF">METZ01_LOCUS289529</name>
</gene>
<proteinExistence type="predicted"/>
<protein>
    <recommendedName>
        <fullName evidence="3">Band 7 domain-containing protein</fullName>
    </recommendedName>
</protein>
<accession>A0A382LLL4</accession>
<feature type="transmembrane region" description="Helical" evidence="1">
    <location>
        <begin position="6"/>
        <end position="28"/>
    </location>
</feature>
<sequence length="49" mass="5444">MDAGTFFVLLLILIVVTVVILWTTIVQVEQYEAGVALRLGKFYSMLNPG</sequence>
<dbReference type="AlphaFoldDB" id="A0A382LLL4"/>
<keyword evidence="1" id="KW-0812">Transmembrane</keyword>
<organism evidence="2">
    <name type="scientific">marine metagenome</name>
    <dbReference type="NCBI Taxonomy" id="408172"/>
    <lineage>
        <taxon>unclassified sequences</taxon>
        <taxon>metagenomes</taxon>
        <taxon>ecological metagenomes</taxon>
    </lineage>
</organism>
<feature type="non-terminal residue" evidence="2">
    <location>
        <position position="49"/>
    </location>
</feature>
<evidence type="ECO:0000313" key="2">
    <source>
        <dbReference type="EMBL" id="SVC36675.1"/>
    </source>
</evidence>
<keyword evidence="1" id="KW-1133">Transmembrane helix</keyword>
<name>A0A382LLL4_9ZZZZ</name>
<dbReference type="EMBL" id="UINC01087368">
    <property type="protein sequence ID" value="SVC36675.1"/>
    <property type="molecule type" value="Genomic_DNA"/>
</dbReference>
<evidence type="ECO:0000256" key="1">
    <source>
        <dbReference type="SAM" id="Phobius"/>
    </source>
</evidence>
<reference evidence="2" key="1">
    <citation type="submission" date="2018-05" db="EMBL/GenBank/DDBJ databases">
        <authorList>
            <person name="Lanie J.A."/>
            <person name="Ng W.-L."/>
            <person name="Kazmierczak K.M."/>
            <person name="Andrzejewski T.M."/>
            <person name="Davidsen T.M."/>
            <person name="Wayne K.J."/>
            <person name="Tettelin H."/>
            <person name="Glass J.I."/>
            <person name="Rusch D."/>
            <person name="Podicherti R."/>
            <person name="Tsui H.-C.T."/>
            <person name="Winkler M.E."/>
        </authorList>
    </citation>
    <scope>NUCLEOTIDE SEQUENCE</scope>
</reference>
<keyword evidence="1" id="KW-0472">Membrane</keyword>
<evidence type="ECO:0008006" key="3">
    <source>
        <dbReference type="Google" id="ProtNLM"/>
    </source>
</evidence>